<feature type="domain" description="NAD-dependent epimerase/dehydratase" evidence="1">
    <location>
        <begin position="3"/>
        <end position="236"/>
    </location>
</feature>
<keyword evidence="3" id="KW-1185">Reference proteome</keyword>
<dbReference type="Proteomes" id="UP000629098">
    <property type="component" value="Unassembled WGS sequence"/>
</dbReference>
<protein>
    <submittedName>
        <fullName evidence="2">SDR family oxidoreductase</fullName>
    </submittedName>
</protein>
<dbReference type="CDD" id="cd08946">
    <property type="entry name" value="SDR_e"/>
    <property type="match status" value="1"/>
</dbReference>
<dbReference type="InterPro" id="IPR001509">
    <property type="entry name" value="Epimerase_deHydtase"/>
</dbReference>
<dbReference type="Gene3D" id="3.40.50.720">
    <property type="entry name" value="NAD(P)-binding Rossmann-like Domain"/>
    <property type="match status" value="1"/>
</dbReference>
<evidence type="ECO:0000259" key="1">
    <source>
        <dbReference type="Pfam" id="PF01370"/>
    </source>
</evidence>
<proteinExistence type="predicted"/>
<dbReference type="PANTHER" id="PTHR43245:SF23">
    <property type="entry name" value="NAD(P)-BINDING DOMAIN-CONTAINING PROTEIN"/>
    <property type="match status" value="1"/>
</dbReference>
<dbReference type="InterPro" id="IPR050177">
    <property type="entry name" value="Lipid_A_modif_metabolic_enz"/>
</dbReference>
<dbReference type="PANTHER" id="PTHR43245">
    <property type="entry name" value="BIFUNCTIONAL POLYMYXIN RESISTANCE PROTEIN ARNA"/>
    <property type="match status" value="1"/>
</dbReference>
<reference evidence="2" key="1">
    <citation type="submission" date="2020-09" db="EMBL/GenBank/DDBJ databases">
        <title>Iningainema tapete sp. nov. (Scytonemataceae, Cyanobacteria) from greenhouses in central Florida (USA) produces two types of nodularin with biosynthetic potential for microcystin-LR and anabaenopeptins.</title>
        <authorList>
            <person name="Berthold D.E."/>
            <person name="Lefler F.W."/>
            <person name="Huang I.-S."/>
            <person name="Abdulla H."/>
            <person name="Zimba P.V."/>
            <person name="Laughinghouse H.D. IV."/>
        </authorList>
    </citation>
    <scope>NUCLEOTIDE SEQUENCE</scope>
    <source>
        <strain evidence="2">BLCCT55</strain>
    </source>
</reference>
<organism evidence="2 3">
    <name type="scientific">Iningainema tapete BLCC-T55</name>
    <dbReference type="NCBI Taxonomy" id="2748662"/>
    <lineage>
        <taxon>Bacteria</taxon>
        <taxon>Bacillati</taxon>
        <taxon>Cyanobacteriota</taxon>
        <taxon>Cyanophyceae</taxon>
        <taxon>Nostocales</taxon>
        <taxon>Scytonemataceae</taxon>
        <taxon>Iningainema tapete</taxon>
    </lineage>
</organism>
<dbReference type="SUPFAM" id="SSF51735">
    <property type="entry name" value="NAD(P)-binding Rossmann-fold domains"/>
    <property type="match status" value="1"/>
</dbReference>
<dbReference type="AlphaFoldDB" id="A0A8J6XER8"/>
<sequence>MKILVTGTEGYIGSLLAPILIQLGHEVIGVDTGFYKVGWLYNGTESTANTLNKDIRYITALDLQGVEAVVHLAELSNDPAGQLSPKVTYDINHQGSLHLAKLAKEVGVRRFVYTSSCSVYGVASEDYVTEESLVNPQTAYAECKTLVERDVKLLASDSFSPTFLRNATAYGASPRMRFDIVLNNLAGLAWTTKEIKMTSDGTPWRPLVHLLDICKAIVCTLEAERSIVHNQIFNVGDTNSNYQVKEIAQIVASVFTGCQLSFGDSGGDNRSYRVSFEKINTTLPGFKCEWNAADGAKQLFDVFTSIDMSESTFLFRGFTRLKQLEYLIRTQQIDQNFFWNKSCYSQKPLSKAHS</sequence>
<dbReference type="RefSeq" id="WP_190825539.1">
    <property type="nucleotide sequence ID" value="NZ_CAWPPI010000013.1"/>
</dbReference>
<comment type="caution">
    <text evidence="2">The sequence shown here is derived from an EMBL/GenBank/DDBJ whole genome shotgun (WGS) entry which is preliminary data.</text>
</comment>
<gene>
    <name evidence="2" type="ORF">ICL16_03700</name>
</gene>
<dbReference type="Pfam" id="PF01370">
    <property type="entry name" value="Epimerase"/>
    <property type="match status" value="1"/>
</dbReference>
<evidence type="ECO:0000313" key="3">
    <source>
        <dbReference type="Proteomes" id="UP000629098"/>
    </source>
</evidence>
<name>A0A8J6XER8_9CYAN</name>
<accession>A0A8J6XER8</accession>
<dbReference type="EMBL" id="JACXAE010000013">
    <property type="protein sequence ID" value="MBD2771252.1"/>
    <property type="molecule type" value="Genomic_DNA"/>
</dbReference>
<evidence type="ECO:0000313" key="2">
    <source>
        <dbReference type="EMBL" id="MBD2771252.1"/>
    </source>
</evidence>
<dbReference type="InterPro" id="IPR036291">
    <property type="entry name" value="NAD(P)-bd_dom_sf"/>
</dbReference>